<reference evidence="3" key="1">
    <citation type="journal article" date="2019" name="Int. J. Syst. Evol. Microbiol.">
        <title>The Global Catalogue of Microorganisms (GCM) 10K type strain sequencing project: providing services to taxonomists for standard genome sequencing and annotation.</title>
        <authorList>
            <consortium name="The Broad Institute Genomics Platform"/>
            <consortium name="The Broad Institute Genome Sequencing Center for Infectious Disease"/>
            <person name="Wu L."/>
            <person name="Ma J."/>
        </authorList>
    </citation>
    <scope>NUCLEOTIDE SEQUENCE [LARGE SCALE GENOMIC DNA]</scope>
    <source>
        <strain evidence="3">KCTC 42644</strain>
    </source>
</reference>
<dbReference type="PANTHER" id="PTHR37299">
    <property type="entry name" value="TRANSCRIPTIONAL REGULATOR-RELATED"/>
    <property type="match status" value="1"/>
</dbReference>
<dbReference type="Proteomes" id="UP001595615">
    <property type="component" value="Unassembled WGS sequence"/>
</dbReference>
<proteinExistence type="predicted"/>
<dbReference type="SMART" id="SM00850">
    <property type="entry name" value="LytTR"/>
    <property type="match status" value="1"/>
</dbReference>
<evidence type="ECO:0000313" key="3">
    <source>
        <dbReference type="Proteomes" id="UP001595615"/>
    </source>
</evidence>
<dbReference type="Pfam" id="PF04397">
    <property type="entry name" value="LytTR"/>
    <property type="match status" value="1"/>
</dbReference>
<dbReference type="EMBL" id="JBHRXV010000001">
    <property type="protein sequence ID" value="MFC3711539.1"/>
    <property type="molecule type" value="Genomic_DNA"/>
</dbReference>
<organism evidence="2 3">
    <name type="scientific">Sphingoaurantiacus capsulatus</name>
    <dbReference type="NCBI Taxonomy" id="1771310"/>
    <lineage>
        <taxon>Bacteria</taxon>
        <taxon>Pseudomonadati</taxon>
        <taxon>Pseudomonadota</taxon>
        <taxon>Alphaproteobacteria</taxon>
        <taxon>Sphingomonadales</taxon>
        <taxon>Sphingosinicellaceae</taxon>
        <taxon>Sphingoaurantiacus</taxon>
    </lineage>
</organism>
<protein>
    <submittedName>
        <fullName evidence="2">LytR/AlgR family response regulator transcription factor</fullName>
    </submittedName>
</protein>
<name>A0ABV7XA62_9SPHN</name>
<accession>A0ABV7XA62</accession>
<dbReference type="RefSeq" id="WP_380856639.1">
    <property type="nucleotide sequence ID" value="NZ_JBHRXV010000001.1"/>
</dbReference>
<comment type="caution">
    <text evidence="2">The sequence shown here is derived from an EMBL/GenBank/DDBJ whole genome shotgun (WGS) entry which is preliminary data.</text>
</comment>
<dbReference type="Gene3D" id="2.40.50.1020">
    <property type="entry name" value="LytTr DNA-binding domain"/>
    <property type="match status" value="1"/>
</dbReference>
<dbReference type="InterPro" id="IPR046947">
    <property type="entry name" value="LytR-like"/>
</dbReference>
<evidence type="ECO:0000313" key="2">
    <source>
        <dbReference type="EMBL" id="MFC3711539.1"/>
    </source>
</evidence>
<sequence>MARALDRVRRALGRTLAPTTAPDHLEIRDGGRTLFLPLTAIDHVDVAGHYLCIHVEREVHLLRLPMAELAERLGPAFVRTHRSALVRVDRIAAITDRRNGDGDVELIGGGRAPLSRSYRADVEARLAAAKR</sequence>
<dbReference type="PANTHER" id="PTHR37299:SF1">
    <property type="entry name" value="STAGE 0 SPORULATION PROTEIN A HOMOLOG"/>
    <property type="match status" value="1"/>
</dbReference>
<dbReference type="PROSITE" id="PS50930">
    <property type="entry name" value="HTH_LYTTR"/>
    <property type="match status" value="1"/>
</dbReference>
<feature type="domain" description="HTH LytTR-type" evidence="1">
    <location>
        <begin position="25"/>
        <end position="128"/>
    </location>
</feature>
<keyword evidence="3" id="KW-1185">Reference proteome</keyword>
<evidence type="ECO:0000259" key="1">
    <source>
        <dbReference type="PROSITE" id="PS50930"/>
    </source>
</evidence>
<gene>
    <name evidence="2" type="ORF">ACFOMD_03090</name>
</gene>
<dbReference type="InterPro" id="IPR007492">
    <property type="entry name" value="LytTR_DNA-bd_dom"/>
</dbReference>